<reference evidence="3 4" key="1">
    <citation type="submission" date="2019-10" db="EMBL/GenBank/DDBJ databases">
        <title>Assembly and Annotation for the nematode Trichostrongylus colubriformis.</title>
        <authorList>
            <person name="Martin J."/>
        </authorList>
    </citation>
    <scope>NUCLEOTIDE SEQUENCE [LARGE SCALE GENOMIC DNA]</scope>
    <source>
        <strain evidence="3">G859</strain>
        <tissue evidence="3">Whole worm</tissue>
    </source>
</reference>
<dbReference type="AlphaFoldDB" id="A0AAN8GB63"/>
<dbReference type="EMBL" id="WIXE01001647">
    <property type="protein sequence ID" value="KAK5985498.1"/>
    <property type="molecule type" value="Genomic_DNA"/>
</dbReference>
<feature type="region of interest" description="Disordered" evidence="1">
    <location>
        <begin position="100"/>
        <end position="119"/>
    </location>
</feature>
<protein>
    <recommendedName>
        <fullName evidence="5">Brain protein I3</fullName>
    </recommendedName>
</protein>
<dbReference type="InterPro" id="IPR019317">
    <property type="entry name" value="BRI3"/>
</dbReference>
<dbReference type="Proteomes" id="UP001331761">
    <property type="component" value="Unassembled WGS sequence"/>
</dbReference>
<keyword evidence="4" id="KW-1185">Reference proteome</keyword>
<sequence>MAADSDLPSCPDCRSQTVKWRNTLSGILWAIFCFPCGIYCCLKRRQQHCTKCDCDIIKSPKNAPPSSFGYSFRDYQTMEKGLPATLAVAYRNSAFTASCHSSTGVPEASTNSRTDLVNV</sequence>
<evidence type="ECO:0000313" key="3">
    <source>
        <dbReference type="EMBL" id="KAK5985498.1"/>
    </source>
</evidence>
<name>A0AAN8GB63_TRICO</name>
<keyword evidence="2" id="KW-1133">Transmembrane helix</keyword>
<evidence type="ECO:0000313" key="4">
    <source>
        <dbReference type="Proteomes" id="UP001331761"/>
    </source>
</evidence>
<evidence type="ECO:0000256" key="2">
    <source>
        <dbReference type="SAM" id="Phobius"/>
    </source>
</evidence>
<accession>A0AAN8GB63</accession>
<dbReference type="Pfam" id="PF10164">
    <property type="entry name" value="BRI3"/>
    <property type="match status" value="1"/>
</dbReference>
<keyword evidence="2" id="KW-0472">Membrane</keyword>
<comment type="caution">
    <text evidence="3">The sequence shown here is derived from an EMBL/GenBank/DDBJ whole genome shotgun (WGS) entry which is preliminary data.</text>
</comment>
<evidence type="ECO:0008006" key="5">
    <source>
        <dbReference type="Google" id="ProtNLM"/>
    </source>
</evidence>
<evidence type="ECO:0000256" key="1">
    <source>
        <dbReference type="SAM" id="MobiDB-lite"/>
    </source>
</evidence>
<organism evidence="3 4">
    <name type="scientific">Trichostrongylus colubriformis</name>
    <name type="common">Black scour worm</name>
    <dbReference type="NCBI Taxonomy" id="6319"/>
    <lineage>
        <taxon>Eukaryota</taxon>
        <taxon>Metazoa</taxon>
        <taxon>Ecdysozoa</taxon>
        <taxon>Nematoda</taxon>
        <taxon>Chromadorea</taxon>
        <taxon>Rhabditida</taxon>
        <taxon>Rhabditina</taxon>
        <taxon>Rhabditomorpha</taxon>
        <taxon>Strongyloidea</taxon>
        <taxon>Trichostrongylidae</taxon>
        <taxon>Trichostrongylus</taxon>
    </lineage>
</organism>
<feature type="transmembrane region" description="Helical" evidence="2">
    <location>
        <begin position="24"/>
        <end position="42"/>
    </location>
</feature>
<keyword evidence="2" id="KW-0812">Transmembrane</keyword>
<proteinExistence type="predicted"/>
<gene>
    <name evidence="3" type="ORF">GCK32_009901</name>
</gene>